<feature type="region of interest" description="Disordered" evidence="1">
    <location>
        <begin position="78"/>
        <end position="138"/>
    </location>
</feature>
<evidence type="ECO:0000313" key="2">
    <source>
        <dbReference type="EMBL" id="KAF0475811.1"/>
    </source>
</evidence>
<protein>
    <submittedName>
        <fullName evidence="2">Uncharacterized protein</fullName>
    </submittedName>
</protein>
<keyword evidence="3" id="KW-1185">Reference proteome</keyword>
<evidence type="ECO:0000313" key="3">
    <source>
        <dbReference type="Proteomes" id="UP000439903"/>
    </source>
</evidence>
<dbReference type="EMBL" id="WTPW01000838">
    <property type="protein sequence ID" value="KAF0475811.1"/>
    <property type="molecule type" value="Genomic_DNA"/>
</dbReference>
<reference evidence="2 3" key="1">
    <citation type="journal article" date="2019" name="Environ. Microbiol.">
        <title>At the nexus of three kingdoms: the genome of the mycorrhizal fungus Gigaspora margarita provides insights into plant, endobacterial and fungal interactions.</title>
        <authorList>
            <person name="Venice F."/>
            <person name="Ghignone S."/>
            <person name="Salvioli di Fossalunga A."/>
            <person name="Amselem J."/>
            <person name="Novero M."/>
            <person name="Xianan X."/>
            <person name="Sedzielewska Toro K."/>
            <person name="Morin E."/>
            <person name="Lipzen A."/>
            <person name="Grigoriev I.V."/>
            <person name="Henrissat B."/>
            <person name="Martin F.M."/>
            <person name="Bonfante P."/>
        </authorList>
    </citation>
    <scope>NUCLEOTIDE SEQUENCE [LARGE SCALE GENOMIC DNA]</scope>
    <source>
        <strain evidence="2 3">BEG34</strain>
    </source>
</reference>
<feature type="compositionally biased region" description="Basic and acidic residues" evidence="1">
    <location>
        <begin position="108"/>
        <end position="122"/>
    </location>
</feature>
<proteinExistence type="predicted"/>
<dbReference type="Proteomes" id="UP000439903">
    <property type="component" value="Unassembled WGS sequence"/>
</dbReference>
<name>A0A8H3XKU9_GIGMA</name>
<organism evidence="2 3">
    <name type="scientific">Gigaspora margarita</name>
    <dbReference type="NCBI Taxonomy" id="4874"/>
    <lineage>
        <taxon>Eukaryota</taxon>
        <taxon>Fungi</taxon>
        <taxon>Fungi incertae sedis</taxon>
        <taxon>Mucoromycota</taxon>
        <taxon>Glomeromycotina</taxon>
        <taxon>Glomeromycetes</taxon>
        <taxon>Diversisporales</taxon>
        <taxon>Gigasporaceae</taxon>
        <taxon>Gigaspora</taxon>
    </lineage>
</organism>
<sequence length="138" mass="15080">MTSGNASIPLPEGTGVQAQDALQALLTMAANLNSFGTQHNVQSGSEIQGNTTYNQPAYINIPVEDVPLFVVGSRDDAQSYNTMHRTKRHRAENGDLESGEEESLEQLLQKEKEPSEEKEVKVVENSSKTIPLNLSELP</sequence>
<feature type="compositionally biased region" description="Acidic residues" evidence="1">
    <location>
        <begin position="94"/>
        <end position="104"/>
    </location>
</feature>
<accession>A0A8H3XKU9</accession>
<dbReference type="AlphaFoldDB" id="A0A8H3XKU9"/>
<gene>
    <name evidence="2" type="ORF">F8M41_024513</name>
</gene>
<evidence type="ECO:0000256" key="1">
    <source>
        <dbReference type="SAM" id="MobiDB-lite"/>
    </source>
</evidence>
<comment type="caution">
    <text evidence="2">The sequence shown here is derived from an EMBL/GenBank/DDBJ whole genome shotgun (WGS) entry which is preliminary data.</text>
</comment>